<dbReference type="GO" id="GO:0016757">
    <property type="term" value="F:glycosyltransferase activity"/>
    <property type="evidence" value="ECO:0007669"/>
    <property type="project" value="InterPro"/>
</dbReference>
<dbReference type="SUPFAM" id="SSF53335">
    <property type="entry name" value="S-adenosyl-L-methionine-dependent methyltransferases"/>
    <property type="match status" value="1"/>
</dbReference>
<dbReference type="Pfam" id="PF00534">
    <property type="entry name" value="Glycos_transf_1"/>
    <property type="match status" value="1"/>
</dbReference>
<dbReference type="Gene3D" id="3.40.50.2000">
    <property type="entry name" value="Glycogen Phosphorylase B"/>
    <property type="match status" value="2"/>
</dbReference>
<comment type="caution">
    <text evidence="3">The sequence shown here is derived from an EMBL/GenBank/DDBJ whole genome shotgun (WGS) entry which is preliminary data.</text>
</comment>
<dbReference type="SUPFAM" id="SSF53756">
    <property type="entry name" value="UDP-Glycosyltransferase/glycogen phosphorylase"/>
    <property type="match status" value="1"/>
</dbReference>
<dbReference type="InterPro" id="IPR029063">
    <property type="entry name" value="SAM-dependent_MTases_sf"/>
</dbReference>
<dbReference type="EMBL" id="SLWU01000006">
    <property type="protein sequence ID" value="TCO67604.1"/>
    <property type="molecule type" value="Genomic_DNA"/>
</dbReference>
<dbReference type="CDD" id="cd03801">
    <property type="entry name" value="GT4_PimA-like"/>
    <property type="match status" value="1"/>
</dbReference>
<proteinExistence type="predicted"/>
<gene>
    <name evidence="3" type="ORF">EV203_10615</name>
</gene>
<organism evidence="3 4">
    <name type="scientific">Caldanaerobacter subterraneus</name>
    <dbReference type="NCBI Taxonomy" id="911092"/>
    <lineage>
        <taxon>Bacteria</taxon>
        <taxon>Bacillati</taxon>
        <taxon>Bacillota</taxon>
        <taxon>Clostridia</taxon>
        <taxon>Thermoanaerobacterales</taxon>
        <taxon>Thermoanaerobacteraceae</taxon>
        <taxon>Caldanaerobacter</taxon>
    </lineage>
</organism>
<sequence length="556" mass="64476">MPTSWYNVIPEILSLIEKHKPRSILDVGIGFGKYGVLIREVLELPYERYDKLKWQHRVEGVEVFEGYKNPLHTYAYDKVYYSNILDVIDKLPQYDVILLIDVLEHFTKEEGYLLLDKLLEHTKNFILISTPLYPDIQKDYEGNPHEEHKSRWSIIDFVDYDYSFKLIPIGNNGAQLFTIFPTAQGVKEKINTHLYTQIIENNSLNAKPKLKIGYLLPHKNLTGGLKMLLENMRYMKKRGHTICGFLKSDTNDDVIPNWYRDIEIDEKIILPHKDSFSYYIEDCDIVIAGWLGQLIELKRNKIHVIYWEQGSEWLFGDYRDLSPNSKIREHLKECFSSDVTFVSASPLIAKVLKVRYGKDSTIIPNGIDTTFYFPRKKEKSSQDISILLVGHPYLWFKGFEVALIALEMVWRKGYRFNVNWVCQELPNVKNLSYPINFIKKPSQEELAEIYRNSDMLVFTSWYEGFGMPPLEAMASGIPVISTRCGGVESFITPGVNGILVEPGDIEGIAYAVMELIKNSKLREILAKRGRQTALNFDFEKITEMWETVLYKVKGDA</sequence>
<evidence type="ECO:0000259" key="2">
    <source>
        <dbReference type="Pfam" id="PF00534"/>
    </source>
</evidence>
<dbReference type="OMA" id="NIFYIMR"/>
<dbReference type="RefSeq" id="WP_011024930.1">
    <property type="nucleotide sequence ID" value="NZ_SLWU01000006.1"/>
</dbReference>
<feature type="domain" description="Glycosyl transferase family 1" evidence="2">
    <location>
        <begin position="431"/>
        <end position="531"/>
    </location>
</feature>
<dbReference type="InterPro" id="IPR001296">
    <property type="entry name" value="Glyco_trans_1"/>
</dbReference>
<dbReference type="AlphaFoldDB" id="A0A4R2K509"/>
<dbReference type="PANTHER" id="PTHR46401:SF2">
    <property type="entry name" value="GLYCOSYLTRANSFERASE WBBK-RELATED"/>
    <property type="match status" value="1"/>
</dbReference>
<accession>A0A4R2K509</accession>
<dbReference type="GO" id="GO:0009103">
    <property type="term" value="P:lipopolysaccharide biosynthetic process"/>
    <property type="evidence" value="ECO:0007669"/>
    <property type="project" value="TreeGrafter"/>
</dbReference>
<name>A0A4R2K509_9THEO</name>
<dbReference type="Gene3D" id="3.40.50.150">
    <property type="entry name" value="Vaccinia Virus protein VP39"/>
    <property type="match status" value="1"/>
</dbReference>
<evidence type="ECO:0000313" key="3">
    <source>
        <dbReference type="EMBL" id="TCO67604.1"/>
    </source>
</evidence>
<protein>
    <submittedName>
        <fullName evidence="3">Glycosyltransferase involved in cell wall biosynthesis</fullName>
    </submittedName>
</protein>
<dbReference type="Proteomes" id="UP000294886">
    <property type="component" value="Unassembled WGS sequence"/>
</dbReference>
<reference evidence="3 4" key="1">
    <citation type="submission" date="2019-03" db="EMBL/GenBank/DDBJ databases">
        <title>Genomic Encyclopedia of Type Strains, Phase IV (KMG-IV): sequencing the most valuable type-strain genomes for metagenomic binning, comparative biology and taxonomic classification.</title>
        <authorList>
            <person name="Goeker M."/>
        </authorList>
    </citation>
    <scope>NUCLEOTIDE SEQUENCE [LARGE SCALE GENOMIC DNA]</scope>
    <source>
        <strain evidence="3 4">DSM 13054</strain>
    </source>
</reference>
<evidence type="ECO:0000256" key="1">
    <source>
        <dbReference type="ARBA" id="ARBA00022679"/>
    </source>
</evidence>
<evidence type="ECO:0000313" key="4">
    <source>
        <dbReference type="Proteomes" id="UP000294886"/>
    </source>
</evidence>
<dbReference type="PANTHER" id="PTHR46401">
    <property type="entry name" value="GLYCOSYLTRANSFERASE WBBK-RELATED"/>
    <property type="match status" value="1"/>
</dbReference>
<keyword evidence="1 3" id="KW-0808">Transferase</keyword>